<feature type="binding site" evidence="5">
    <location>
        <begin position="81"/>
        <end position="85"/>
    </location>
    <ligand>
        <name>ATP</name>
        <dbReference type="ChEBI" id="CHEBI:30616"/>
    </ligand>
</feature>
<evidence type="ECO:0000256" key="2">
    <source>
        <dbReference type="ARBA" id="ARBA00022705"/>
    </source>
</evidence>
<dbReference type="SUPFAM" id="SSF46785">
    <property type="entry name" value="Winged helix' DNA-binding domain"/>
    <property type="match status" value="1"/>
</dbReference>
<dbReference type="InterPro" id="IPR055237">
    <property type="entry name" value="Cdc6_lid"/>
</dbReference>
<dbReference type="RefSeq" id="WP_248652662.1">
    <property type="nucleotide sequence ID" value="NZ_CP096660.1"/>
</dbReference>
<dbReference type="Pfam" id="PF09079">
    <property type="entry name" value="WHD_Cdc6"/>
    <property type="match status" value="1"/>
</dbReference>
<dbReference type="Proteomes" id="UP000830729">
    <property type="component" value="Plasmid unnamed1"/>
</dbReference>
<evidence type="ECO:0000256" key="4">
    <source>
        <dbReference type="ARBA" id="ARBA00022840"/>
    </source>
</evidence>
<dbReference type="EMBL" id="CP096660">
    <property type="protein sequence ID" value="UPV76629.1"/>
    <property type="molecule type" value="Genomic_DNA"/>
</dbReference>
<dbReference type="Gene3D" id="1.10.10.10">
    <property type="entry name" value="Winged helix-like DNA-binding domain superfamily/Winged helix DNA-binding domain"/>
    <property type="match status" value="1"/>
</dbReference>
<dbReference type="Pfam" id="PF13401">
    <property type="entry name" value="AAA_22"/>
    <property type="match status" value="1"/>
</dbReference>
<sequence>MDDETTSNQSAPPDESERDPVFIYEDKIFQREKLLDVDHVPESTERIVGRDEHISRMASAINPVLFNSPPTHLIIYGKTGTGKSLIARHITQRLSTEAARENIDVETIRIDCGTRSTEAEAVKTLARKFNDEEITGVSVPEKGLGTGDYYDRLWEVVEQQCDVVFFILDEIDKLKSDEILRNLSRAGEDNNVTNTSIGVIGVSNKIDYSDTLSERVKSSFQYEDIVFKPYDANQLREILRKRKDAFKDEVLSEDVIPLCAALCAKEHGDARKAMSTFRNAGKVAREQDKEKVTEEHVYAGKERAEMDRFNELIRGTPPQGKAILLALTLLTEKTDSDGHSTRSIYNAYEQITGQIDMDCLSERRVGELLEEQDFLNVIQAERTSRGRGKGMYKEHRLLEETDIVKEVLVSDSRFDNWR</sequence>
<evidence type="ECO:0000313" key="8">
    <source>
        <dbReference type="EMBL" id="UPV76629.1"/>
    </source>
</evidence>
<dbReference type="Gene3D" id="3.40.50.300">
    <property type="entry name" value="P-loop containing nucleotide triphosphate hydrolases"/>
    <property type="match status" value="1"/>
</dbReference>
<dbReference type="InterPro" id="IPR003593">
    <property type="entry name" value="AAA+_ATPase"/>
</dbReference>
<dbReference type="PANTHER" id="PTHR10763">
    <property type="entry name" value="CELL DIVISION CONTROL PROTEIN 6-RELATED"/>
    <property type="match status" value="1"/>
</dbReference>
<evidence type="ECO:0000256" key="3">
    <source>
        <dbReference type="ARBA" id="ARBA00022741"/>
    </source>
</evidence>
<dbReference type="InterPro" id="IPR014277">
    <property type="entry name" value="Orc1/Cdc6_arc"/>
</dbReference>
<protein>
    <recommendedName>
        <fullName evidence="5">ORC1-type DNA replication protein</fullName>
    </recommendedName>
</protein>
<accession>A0A8U0I0G7</accession>
<dbReference type="InterPro" id="IPR036390">
    <property type="entry name" value="WH_DNA-bd_sf"/>
</dbReference>
<geneLocation type="plasmid" evidence="8 9">
    <name>unnamed1</name>
</geneLocation>
<dbReference type="InterPro" id="IPR049945">
    <property type="entry name" value="AAA_22"/>
</dbReference>
<keyword evidence="8" id="KW-0614">Plasmid</keyword>
<dbReference type="KEGG" id="halx:M0R89_19040"/>
<comment type="similarity">
    <text evidence="1 5">Belongs to the CDC6/cdc18 family.</text>
</comment>
<dbReference type="AlphaFoldDB" id="A0A8U0I0G7"/>
<dbReference type="GO" id="GO:0005524">
    <property type="term" value="F:ATP binding"/>
    <property type="evidence" value="ECO:0007669"/>
    <property type="project" value="UniProtKB-UniRule"/>
</dbReference>
<dbReference type="SMART" id="SM01074">
    <property type="entry name" value="Cdc6_C"/>
    <property type="match status" value="1"/>
</dbReference>
<dbReference type="GO" id="GO:0016887">
    <property type="term" value="F:ATP hydrolysis activity"/>
    <property type="evidence" value="ECO:0007669"/>
    <property type="project" value="InterPro"/>
</dbReference>
<gene>
    <name evidence="8" type="ORF">M0R89_19040</name>
</gene>
<dbReference type="InterPro" id="IPR050311">
    <property type="entry name" value="ORC1/CDC6"/>
</dbReference>
<dbReference type="HAMAP" id="MF_01407">
    <property type="entry name" value="ORC1_type_DNA_replic_protein"/>
    <property type="match status" value="1"/>
</dbReference>
<evidence type="ECO:0000259" key="6">
    <source>
        <dbReference type="SMART" id="SM00382"/>
    </source>
</evidence>
<keyword evidence="9" id="KW-1185">Reference proteome</keyword>
<evidence type="ECO:0000313" key="9">
    <source>
        <dbReference type="Proteomes" id="UP000830729"/>
    </source>
</evidence>
<dbReference type="Pfam" id="PF22703">
    <property type="entry name" value="Cdc6_lid"/>
    <property type="match status" value="1"/>
</dbReference>
<dbReference type="SUPFAM" id="SSF52540">
    <property type="entry name" value="P-loop containing nucleoside triphosphate hydrolases"/>
    <property type="match status" value="1"/>
</dbReference>
<evidence type="ECO:0000256" key="1">
    <source>
        <dbReference type="ARBA" id="ARBA00006184"/>
    </source>
</evidence>
<keyword evidence="4 5" id="KW-0067">ATP-binding</keyword>
<dbReference type="GO" id="GO:0006260">
    <property type="term" value="P:DNA replication"/>
    <property type="evidence" value="ECO:0007669"/>
    <property type="project" value="UniProtKB-UniRule"/>
</dbReference>
<keyword evidence="2 5" id="KW-0235">DNA replication</keyword>
<evidence type="ECO:0000259" key="7">
    <source>
        <dbReference type="SMART" id="SM01074"/>
    </source>
</evidence>
<name>A0A8U0I0G7_9EURY</name>
<dbReference type="InterPro" id="IPR015163">
    <property type="entry name" value="Cdc6_C"/>
</dbReference>
<dbReference type="GeneID" id="72187341"/>
<evidence type="ECO:0000256" key="5">
    <source>
        <dbReference type="HAMAP-Rule" id="MF_01407"/>
    </source>
</evidence>
<dbReference type="NCBIfam" id="TIGR02928">
    <property type="entry name" value="orc1/cdc6 family replication initiation protein"/>
    <property type="match status" value="1"/>
</dbReference>
<proteinExistence type="inferred from homology"/>
<keyword evidence="3 5" id="KW-0547">Nucleotide-binding</keyword>
<dbReference type="SMART" id="SM00382">
    <property type="entry name" value="AAA"/>
    <property type="match status" value="1"/>
</dbReference>
<dbReference type="InterPro" id="IPR027417">
    <property type="entry name" value="P-loop_NTPase"/>
</dbReference>
<dbReference type="PANTHER" id="PTHR10763:SF22">
    <property type="entry name" value="ORC1-TYPE DNA REPLICATION PROTEIN"/>
    <property type="match status" value="1"/>
</dbReference>
<feature type="domain" description="Cdc6 C-terminal" evidence="7">
    <location>
        <begin position="324"/>
        <end position="408"/>
    </location>
</feature>
<comment type="function">
    <text evidence="5">Involved in regulation of DNA replication.</text>
</comment>
<dbReference type="FunFam" id="1.10.8.60:FF:000073">
    <property type="entry name" value="ORC1-type DNA replication protein"/>
    <property type="match status" value="1"/>
</dbReference>
<reference evidence="8 9" key="1">
    <citation type="submission" date="2022-04" db="EMBL/GenBank/DDBJ databases">
        <title>Diverse halophilic archaea isolated from saline environments.</title>
        <authorList>
            <person name="Cui H.-L."/>
        </authorList>
    </citation>
    <scope>NUCLEOTIDE SEQUENCE [LARGE SCALE GENOMIC DNA]</scope>
    <source>
        <strain evidence="8 9">XZYJT49</strain>
        <plasmid evidence="8 9">unnamed1</plasmid>
    </source>
</reference>
<dbReference type="Gene3D" id="1.10.8.60">
    <property type="match status" value="1"/>
</dbReference>
<feature type="binding site" evidence="5">
    <location>
        <position position="230"/>
    </location>
    <ligand>
        <name>ATP</name>
        <dbReference type="ChEBI" id="CHEBI:30616"/>
    </ligand>
</feature>
<dbReference type="InterPro" id="IPR036388">
    <property type="entry name" value="WH-like_DNA-bd_sf"/>
</dbReference>
<feature type="domain" description="AAA+ ATPase" evidence="6">
    <location>
        <begin position="69"/>
        <end position="226"/>
    </location>
</feature>
<organism evidence="8 9">
    <name type="scientific">Halorussus limi</name>
    <dbReference type="NCBI Taxonomy" id="2938695"/>
    <lineage>
        <taxon>Archaea</taxon>
        <taxon>Methanobacteriati</taxon>
        <taxon>Methanobacteriota</taxon>
        <taxon>Stenosarchaea group</taxon>
        <taxon>Halobacteria</taxon>
        <taxon>Halobacteriales</taxon>
        <taxon>Haladaptataceae</taxon>
        <taxon>Halorussus</taxon>
    </lineage>
</organism>
<dbReference type="CDD" id="cd00009">
    <property type="entry name" value="AAA"/>
    <property type="match status" value="1"/>
</dbReference>
<feature type="binding site" evidence="5">
    <location>
        <position position="242"/>
    </location>
    <ligand>
        <name>ATP</name>
        <dbReference type="ChEBI" id="CHEBI:30616"/>
    </ligand>
</feature>